<dbReference type="InterPro" id="IPR051201">
    <property type="entry name" value="Chloro_Bact_Ser_Proteases"/>
</dbReference>
<dbReference type="Gene3D" id="2.40.10.120">
    <property type="match status" value="1"/>
</dbReference>
<dbReference type="RefSeq" id="WP_065247354.1">
    <property type="nucleotide sequence ID" value="NZ_CP012117.1"/>
</dbReference>
<dbReference type="EMBL" id="CP012117">
    <property type="protein sequence ID" value="ANP27038.1"/>
    <property type="molecule type" value="Genomic_DNA"/>
</dbReference>
<dbReference type="GO" id="GO:0006508">
    <property type="term" value="P:proteolysis"/>
    <property type="evidence" value="ECO:0007669"/>
    <property type="project" value="UniProtKB-KW"/>
</dbReference>
<dbReference type="SMART" id="SM00228">
    <property type="entry name" value="PDZ"/>
    <property type="match status" value="1"/>
</dbReference>
<name>A0A1B0ZGF4_9MICO</name>
<accession>A0A1B0ZGF4</accession>
<dbReference type="PROSITE" id="PS50106">
    <property type="entry name" value="PDZ"/>
    <property type="match status" value="1"/>
</dbReference>
<dbReference type="GO" id="GO:0004252">
    <property type="term" value="F:serine-type endopeptidase activity"/>
    <property type="evidence" value="ECO:0007669"/>
    <property type="project" value="InterPro"/>
</dbReference>
<dbReference type="Proteomes" id="UP000092596">
    <property type="component" value="Chromosome"/>
</dbReference>
<dbReference type="AlphaFoldDB" id="A0A1B0ZGF4"/>
<dbReference type="PATRIC" id="fig|1630135.4.peg.485"/>
<evidence type="ECO:0000256" key="2">
    <source>
        <dbReference type="ARBA" id="ARBA00022801"/>
    </source>
</evidence>
<evidence type="ECO:0000256" key="1">
    <source>
        <dbReference type="ARBA" id="ARBA00022670"/>
    </source>
</evidence>
<sequence length="374" mass="37670">MKKSPSWLATASLVIIGMFVSSVFTIGAAAGLGLMLWGAPGEGSGSSPHSSNPAENVGHGGDVVEDSWVDTARVISPSAVSIRVDTGKGGSEGTGIVYDDKGTIVTNAHVVAGAILIDVTTADGRTFDATLIGTDESTDIALVRLVKPPKNLTPATFADSSKLTVGQDVMAVGTPLGLANTATTGIVSALNRPVVTRPERSENQDPSTASYTSAIQTDASVNPGNSGGPLVNRAGEVIGINSSIASNASTSAGAGSIGLGFAIPSNTVRLIAEQLAQSGKAQHAFLGVRIKDGEAGTDSATIKGAHVVEVTPGSSASKAGMVNGDLVTKVDDVQIGSSSALTAYVRSLEVGSTHAFTVYRGGKEETVKVTLQGN</sequence>
<keyword evidence="3" id="KW-0812">Transmembrane</keyword>
<organism evidence="5 6">
    <name type="scientific">Dermabacter vaginalis</name>
    <dbReference type="NCBI Taxonomy" id="1630135"/>
    <lineage>
        <taxon>Bacteria</taxon>
        <taxon>Bacillati</taxon>
        <taxon>Actinomycetota</taxon>
        <taxon>Actinomycetes</taxon>
        <taxon>Micrococcales</taxon>
        <taxon>Dermabacteraceae</taxon>
        <taxon>Dermabacter</taxon>
    </lineage>
</organism>
<dbReference type="PANTHER" id="PTHR43343">
    <property type="entry name" value="PEPTIDASE S12"/>
    <property type="match status" value="1"/>
</dbReference>
<keyword evidence="3" id="KW-1133">Transmembrane helix</keyword>
<reference evidence="5 6" key="1">
    <citation type="submission" date="2015-06" db="EMBL/GenBank/DDBJ databases">
        <title>Investigation of pathophysiology for high-risk pregnancy and development of treatment modality based on it.</title>
        <authorList>
            <person name="Kim B.-C."/>
            <person name="Lim S."/>
        </authorList>
    </citation>
    <scope>NUCLEOTIDE SEQUENCE [LARGE SCALE GENOMIC DNA]</scope>
    <source>
        <strain evidence="5 6">AD1-86</strain>
    </source>
</reference>
<dbReference type="SUPFAM" id="SSF50494">
    <property type="entry name" value="Trypsin-like serine proteases"/>
    <property type="match status" value="1"/>
</dbReference>
<dbReference type="KEGG" id="dva:DAD186_04830"/>
<feature type="domain" description="PDZ" evidence="4">
    <location>
        <begin position="270"/>
        <end position="335"/>
    </location>
</feature>
<evidence type="ECO:0000313" key="6">
    <source>
        <dbReference type="Proteomes" id="UP000092596"/>
    </source>
</evidence>
<dbReference type="SUPFAM" id="SSF50156">
    <property type="entry name" value="PDZ domain-like"/>
    <property type="match status" value="1"/>
</dbReference>
<dbReference type="InterPro" id="IPR036034">
    <property type="entry name" value="PDZ_sf"/>
</dbReference>
<dbReference type="InterPro" id="IPR009003">
    <property type="entry name" value="Peptidase_S1_PA"/>
</dbReference>
<evidence type="ECO:0000256" key="3">
    <source>
        <dbReference type="SAM" id="Phobius"/>
    </source>
</evidence>
<keyword evidence="2" id="KW-0378">Hydrolase</keyword>
<keyword evidence="3" id="KW-0472">Membrane</keyword>
<gene>
    <name evidence="5" type="ORF">DAD186_04830</name>
</gene>
<keyword evidence="1" id="KW-0645">Protease</keyword>
<evidence type="ECO:0000259" key="4">
    <source>
        <dbReference type="PROSITE" id="PS50106"/>
    </source>
</evidence>
<dbReference type="InterPro" id="IPR001478">
    <property type="entry name" value="PDZ"/>
</dbReference>
<dbReference type="PANTHER" id="PTHR43343:SF3">
    <property type="entry name" value="PROTEASE DO-LIKE 8, CHLOROPLASTIC"/>
    <property type="match status" value="1"/>
</dbReference>
<proteinExistence type="predicted"/>
<protein>
    <recommendedName>
        <fullName evidence="4">PDZ domain-containing protein</fullName>
    </recommendedName>
</protein>
<dbReference type="InterPro" id="IPR001940">
    <property type="entry name" value="Peptidase_S1C"/>
</dbReference>
<feature type="transmembrane region" description="Helical" evidence="3">
    <location>
        <begin position="7"/>
        <end position="37"/>
    </location>
</feature>
<dbReference type="Gene3D" id="2.30.42.10">
    <property type="match status" value="1"/>
</dbReference>
<dbReference type="Pfam" id="PF13180">
    <property type="entry name" value="PDZ_2"/>
    <property type="match status" value="1"/>
</dbReference>
<dbReference type="Pfam" id="PF13365">
    <property type="entry name" value="Trypsin_2"/>
    <property type="match status" value="1"/>
</dbReference>
<dbReference type="PRINTS" id="PR00834">
    <property type="entry name" value="PROTEASES2C"/>
</dbReference>
<evidence type="ECO:0000313" key="5">
    <source>
        <dbReference type="EMBL" id="ANP27038.1"/>
    </source>
</evidence>
<dbReference type="STRING" id="1630135.DAD186_04830"/>